<reference evidence="2" key="1">
    <citation type="journal article" date="2016" name="Genome Announc.">
        <title>Draft genome sequences of fungus Aspergillus calidoustus.</title>
        <authorList>
            <person name="Horn F."/>
            <person name="Linde J."/>
            <person name="Mattern D.J."/>
            <person name="Walther G."/>
            <person name="Guthke R."/>
            <person name="Scherlach K."/>
            <person name="Martin K."/>
            <person name="Brakhage A.A."/>
            <person name="Petzke L."/>
            <person name="Valiante V."/>
        </authorList>
    </citation>
    <scope>NUCLEOTIDE SEQUENCE [LARGE SCALE GENOMIC DNA]</scope>
    <source>
        <strain evidence="2">SF006504</strain>
    </source>
</reference>
<dbReference type="OrthoDB" id="2963168at2759"/>
<evidence type="ECO:0000313" key="2">
    <source>
        <dbReference type="Proteomes" id="UP000054771"/>
    </source>
</evidence>
<dbReference type="Proteomes" id="UP000054771">
    <property type="component" value="Unassembled WGS sequence"/>
</dbReference>
<gene>
    <name evidence="1" type="ORF">ASPCAL02923</name>
</gene>
<dbReference type="InterPro" id="IPR043129">
    <property type="entry name" value="ATPase_NBD"/>
</dbReference>
<proteinExistence type="predicted"/>
<dbReference type="CDD" id="cd10170">
    <property type="entry name" value="ASKHA_NBD_HSP70"/>
    <property type="match status" value="1"/>
</dbReference>
<dbReference type="Gene3D" id="3.30.420.40">
    <property type="match status" value="2"/>
</dbReference>
<keyword evidence="2" id="KW-1185">Reference proteome</keyword>
<dbReference type="STRING" id="454130.A0A0U5GRL5"/>
<dbReference type="OMA" id="LANRICR"/>
<accession>A0A0U5GRL5</accession>
<dbReference type="Gene3D" id="3.90.640.10">
    <property type="entry name" value="Actin, Chain A, domain 4"/>
    <property type="match status" value="1"/>
</dbReference>
<name>A0A0U5GRL5_ASPCI</name>
<dbReference type="AlphaFoldDB" id="A0A0U5GRL5"/>
<organism evidence="1 2">
    <name type="scientific">Aspergillus calidoustus</name>
    <dbReference type="NCBI Taxonomy" id="454130"/>
    <lineage>
        <taxon>Eukaryota</taxon>
        <taxon>Fungi</taxon>
        <taxon>Dikarya</taxon>
        <taxon>Ascomycota</taxon>
        <taxon>Pezizomycotina</taxon>
        <taxon>Eurotiomycetes</taxon>
        <taxon>Eurotiomycetidae</taxon>
        <taxon>Eurotiales</taxon>
        <taxon>Aspergillaceae</taxon>
        <taxon>Aspergillus</taxon>
        <taxon>Aspergillus subgen. Nidulantes</taxon>
    </lineage>
</organism>
<dbReference type="EMBL" id="CDMC01000002">
    <property type="protein sequence ID" value="CEN60486.1"/>
    <property type="molecule type" value="Genomic_DNA"/>
</dbReference>
<dbReference type="PANTHER" id="PTHR42749">
    <property type="entry name" value="CELL SHAPE-DETERMINING PROTEIN MREB"/>
    <property type="match status" value="1"/>
</dbReference>
<evidence type="ECO:0008006" key="3">
    <source>
        <dbReference type="Google" id="ProtNLM"/>
    </source>
</evidence>
<dbReference type="PANTHER" id="PTHR42749:SF1">
    <property type="entry name" value="CELL SHAPE-DETERMINING PROTEIN MREB"/>
    <property type="match status" value="1"/>
</dbReference>
<evidence type="ECO:0000313" key="1">
    <source>
        <dbReference type="EMBL" id="CEN60486.1"/>
    </source>
</evidence>
<dbReference type="SUPFAM" id="SSF53067">
    <property type="entry name" value="Actin-like ATPase domain"/>
    <property type="match status" value="2"/>
</dbReference>
<protein>
    <recommendedName>
        <fullName evidence="3">Hsp70 family protein</fullName>
    </recommendedName>
</protein>
<sequence length="429" mass="47465">MNAAANSLPQPIIVGLDFGTSGTAFSYTKPVRTGPSRYGSVFTPAPWPSGGSEQKVPTQIAYKDENPGHGGFGLEDFVWGFWVRPGMTMSSWFKLFLHMDPSRTPCSDGIMDEAVRMGILRLPLGKFGIDLTADFLKRILETIHRVVSPHGDLASQPLVVWLTVPVTWSPAAVGALETAATRAGFGQRTIGKLELATEADAAIHHVVHSLGNRFEVNEGVLVCDVGGGTTVGRLHLPDHWQGQRIQWTSLRDDQVGGRCAGAAVESNIYRLLTERFGRAFECLPVADKCPGSRFGRLLEKAKHEFGPASTEPRPLYLRMDPTLLQNNAYYRNDQVHITKQDLQRCFDPVLHEIIELVELEIKITQMQYRGVKIDHLVFVGGMTESAYMRWMLEFKFGNSYRLAIPEHPRLAVTRGAALRGTVGGRTEQA</sequence>